<sequence>MSSLSLDFDQLLAAENLPPPGPAYYEARRQLWLTPHPQRTAVAPRTNFCRRRKLEKLVVVPEQQKDSDQYCETIRGLWKAICSSKRFNDRVPLRLMISIVHATWQQDETWPKGAIVHSSDEAQVA</sequence>
<dbReference type="InterPro" id="IPR025124">
    <property type="entry name" value="Gag1-like_clamp"/>
</dbReference>
<accession>A0A0C2XM36</accession>
<organism evidence="2 3">
    <name type="scientific">Amanita muscaria (strain Koide BX008)</name>
    <dbReference type="NCBI Taxonomy" id="946122"/>
    <lineage>
        <taxon>Eukaryota</taxon>
        <taxon>Fungi</taxon>
        <taxon>Dikarya</taxon>
        <taxon>Basidiomycota</taxon>
        <taxon>Agaricomycotina</taxon>
        <taxon>Agaricomycetes</taxon>
        <taxon>Agaricomycetidae</taxon>
        <taxon>Agaricales</taxon>
        <taxon>Pluteineae</taxon>
        <taxon>Amanitaceae</taxon>
        <taxon>Amanita</taxon>
    </lineage>
</organism>
<feature type="domain" description="Gag1-like clamp" evidence="1">
    <location>
        <begin position="21"/>
        <end position="111"/>
    </location>
</feature>
<protein>
    <recommendedName>
        <fullName evidence="1">Gag1-like clamp domain-containing protein</fullName>
    </recommendedName>
</protein>
<dbReference type="Pfam" id="PF13259">
    <property type="entry name" value="clamp_Gag1-like"/>
    <property type="match status" value="1"/>
</dbReference>
<dbReference type="Proteomes" id="UP000054549">
    <property type="component" value="Unassembled WGS sequence"/>
</dbReference>
<gene>
    <name evidence="2" type="ORF">M378DRAFT_156252</name>
</gene>
<reference evidence="2 3" key="1">
    <citation type="submission" date="2014-04" db="EMBL/GenBank/DDBJ databases">
        <title>Evolutionary Origins and Diversification of the Mycorrhizal Mutualists.</title>
        <authorList>
            <consortium name="DOE Joint Genome Institute"/>
            <consortium name="Mycorrhizal Genomics Consortium"/>
            <person name="Kohler A."/>
            <person name="Kuo A."/>
            <person name="Nagy L.G."/>
            <person name="Floudas D."/>
            <person name="Copeland A."/>
            <person name="Barry K.W."/>
            <person name="Cichocki N."/>
            <person name="Veneault-Fourrey C."/>
            <person name="LaButti K."/>
            <person name="Lindquist E.A."/>
            <person name="Lipzen A."/>
            <person name="Lundell T."/>
            <person name="Morin E."/>
            <person name="Murat C."/>
            <person name="Riley R."/>
            <person name="Ohm R."/>
            <person name="Sun H."/>
            <person name="Tunlid A."/>
            <person name="Henrissat B."/>
            <person name="Grigoriev I.V."/>
            <person name="Hibbett D.S."/>
            <person name="Martin F."/>
        </authorList>
    </citation>
    <scope>NUCLEOTIDE SEQUENCE [LARGE SCALE GENOMIC DNA]</scope>
    <source>
        <strain evidence="2 3">Koide BX008</strain>
    </source>
</reference>
<name>A0A0C2XM36_AMAMK</name>
<dbReference type="EMBL" id="KN818224">
    <property type="protein sequence ID" value="KIL70183.1"/>
    <property type="molecule type" value="Genomic_DNA"/>
</dbReference>
<dbReference type="HOGENOM" id="CLU_135745_1_0_1"/>
<proteinExistence type="predicted"/>
<dbReference type="InParanoid" id="A0A0C2XM36"/>
<dbReference type="AlphaFoldDB" id="A0A0C2XM36"/>
<evidence type="ECO:0000313" key="2">
    <source>
        <dbReference type="EMBL" id="KIL70183.1"/>
    </source>
</evidence>
<evidence type="ECO:0000313" key="3">
    <source>
        <dbReference type="Proteomes" id="UP000054549"/>
    </source>
</evidence>
<dbReference type="OrthoDB" id="3366194at2759"/>
<evidence type="ECO:0000259" key="1">
    <source>
        <dbReference type="Pfam" id="PF13259"/>
    </source>
</evidence>
<keyword evidence="3" id="KW-1185">Reference proteome</keyword>